<sequence>MLQYILGDLVKLKKGHACGENEWKILRTGIEFKLECQSCKHVIWMKRIDFNKRVRKIKNEDGKFVSVVNFERDFEKI</sequence>
<organism evidence="1 2">
    <name type="scientific">Helcococcus ovis</name>
    <dbReference type="NCBI Taxonomy" id="72026"/>
    <lineage>
        <taxon>Bacteria</taxon>
        <taxon>Bacillati</taxon>
        <taxon>Bacillota</taxon>
        <taxon>Tissierellia</taxon>
        <taxon>Tissierellales</taxon>
        <taxon>Peptoniphilaceae</taxon>
        <taxon>Helcococcus</taxon>
    </lineage>
</organism>
<comment type="caution">
    <text evidence="1">The sequence shown here is derived from an EMBL/GenBank/DDBJ whole genome shotgun (WGS) entry which is preliminary data.</text>
</comment>
<protein>
    <submittedName>
        <fullName evidence="1">DUF951 domain-containing protein</fullName>
    </submittedName>
</protein>
<dbReference type="Proteomes" id="UP000297454">
    <property type="component" value="Unassembled WGS sequence"/>
</dbReference>
<dbReference type="PANTHER" id="PTHR38455">
    <property type="entry name" value="HYPOTHETICAL CYTOSOLIC PROTEIN"/>
    <property type="match status" value="1"/>
</dbReference>
<accession>A0A4R9C259</accession>
<dbReference type="RefSeq" id="WP_134711344.1">
    <property type="nucleotide sequence ID" value="NZ_CP119081.1"/>
</dbReference>
<evidence type="ECO:0000313" key="1">
    <source>
        <dbReference type="EMBL" id="TFF66956.1"/>
    </source>
</evidence>
<proteinExistence type="predicted"/>
<dbReference type="EMBL" id="SCFR01000005">
    <property type="protein sequence ID" value="TFF66956.1"/>
    <property type="molecule type" value="Genomic_DNA"/>
</dbReference>
<reference evidence="1 2" key="1">
    <citation type="submission" date="2019-01" db="EMBL/GenBank/DDBJ databases">
        <title>Draft Genome Sequences of Helcococcus ovis Strains Isolated from the Uterus and Vagina of Dairy Cows with Metritis.</title>
        <authorList>
            <person name="Cunha F."/>
            <person name="Jeon S.J."/>
            <person name="Kutzer P."/>
            <person name="Galvao K.N."/>
        </authorList>
    </citation>
    <scope>NUCLEOTIDE SEQUENCE [LARGE SCALE GENOMIC DNA]</scope>
    <source>
        <strain evidence="1 2">KG-37</strain>
    </source>
</reference>
<dbReference type="InterPro" id="IPR009296">
    <property type="entry name" value="DUF951"/>
</dbReference>
<evidence type="ECO:0000313" key="2">
    <source>
        <dbReference type="Proteomes" id="UP000297454"/>
    </source>
</evidence>
<name>A0A4R9C259_9FIRM</name>
<dbReference type="OrthoDB" id="9802710at2"/>
<dbReference type="PANTHER" id="PTHR38455:SF1">
    <property type="entry name" value="DUF951 DOMAIN-CONTAINING PROTEIN"/>
    <property type="match status" value="1"/>
</dbReference>
<dbReference type="AlphaFoldDB" id="A0A4R9C259"/>
<dbReference type="GeneID" id="97030134"/>
<gene>
    <name evidence="1" type="ORF">EQF91_02190</name>
</gene>
<keyword evidence="2" id="KW-1185">Reference proteome</keyword>
<dbReference type="Pfam" id="PF06107">
    <property type="entry name" value="DUF951"/>
    <property type="match status" value="1"/>
</dbReference>